<keyword evidence="2" id="KW-0472">Membrane</keyword>
<protein>
    <submittedName>
        <fullName evidence="4">Histidine kinase</fullName>
    </submittedName>
</protein>
<feature type="domain" description="Signal transduction histidine kinase subgroup 3 dimerisation and phosphoacceptor" evidence="3">
    <location>
        <begin position="284"/>
        <end position="333"/>
    </location>
</feature>
<evidence type="ECO:0000313" key="4">
    <source>
        <dbReference type="EMBL" id="MFC0387480.1"/>
    </source>
</evidence>
<sequence length="509" mass="56099">WPPKPYTPDRAGFSTTSADATEVADSPFFAFLTFPLLSASFRWGWRGILWTSVGLVALYAVSSVVFWPTWLAAEFEPTRFGVHSAHVLAVGAMLALFSLQQRHFGDELIRLGTWPAATSTAEQPMSEALEYAAKVFAAPRAILVRSDALEPWVELADWSAGQAIIRRFPPGAIDPPVPEALAQFSFLAEGNVAFVHRGKGRLDVWQSREAPINEAIRRQCDFDAALCFPVRSEEVTGGLLIPGRRKVAAEDFITGDLVAARVVVAFEQATARNMLRDASAAEDRLRLSRDLHDGVLQALTGAALKLQAALHEHTVSPELRSRLSEVGPCSRQSNASFEASSHACVPGQRLWPQRPRWILAATWISWLARYGCNGGWLSCSRLNRRKLLFRAVWFISYATSYGRAPPMRRSMARHITSPFPRCLETMRSLSRPQMMVPVLLNKDASTLTNSGGAGSVHARCVSASQHLAANSRSDQVRADSASRWRSRCKTQEAEAHGPDPDCRRPSGRA</sequence>
<name>A0ABV6IV45_9PROT</name>
<feature type="region of interest" description="Disordered" evidence="1">
    <location>
        <begin position="471"/>
        <end position="509"/>
    </location>
</feature>
<dbReference type="Pfam" id="PF07730">
    <property type="entry name" value="HisKA_3"/>
    <property type="match status" value="1"/>
</dbReference>
<dbReference type="InterPro" id="IPR011712">
    <property type="entry name" value="Sig_transdc_His_kin_sub3_dim/P"/>
</dbReference>
<evidence type="ECO:0000313" key="5">
    <source>
        <dbReference type="Proteomes" id="UP001589789"/>
    </source>
</evidence>
<keyword evidence="4" id="KW-0808">Transferase</keyword>
<accession>A0ABV6IV45</accession>
<feature type="compositionally biased region" description="Basic and acidic residues" evidence="1">
    <location>
        <begin position="489"/>
        <end position="509"/>
    </location>
</feature>
<dbReference type="RefSeq" id="WP_377052971.1">
    <property type="nucleotide sequence ID" value="NZ_JBHLVZ010000062.1"/>
</dbReference>
<dbReference type="GO" id="GO:0016301">
    <property type="term" value="F:kinase activity"/>
    <property type="evidence" value="ECO:0007669"/>
    <property type="project" value="UniProtKB-KW"/>
</dbReference>
<reference evidence="4 5" key="1">
    <citation type="submission" date="2024-09" db="EMBL/GenBank/DDBJ databases">
        <authorList>
            <person name="Sun Q."/>
            <person name="Mori K."/>
        </authorList>
    </citation>
    <scope>NUCLEOTIDE SEQUENCE [LARGE SCALE GENOMIC DNA]</scope>
    <source>
        <strain evidence="4 5">CCM 7468</strain>
    </source>
</reference>
<feature type="transmembrane region" description="Helical" evidence="2">
    <location>
        <begin position="47"/>
        <end position="68"/>
    </location>
</feature>
<keyword evidence="2" id="KW-0812">Transmembrane</keyword>
<keyword evidence="5" id="KW-1185">Reference proteome</keyword>
<comment type="caution">
    <text evidence="4">The sequence shown here is derived from an EMBL/GenBank/DDBJ whole genome shotgun (WGS) entry which is preliminary data.</text>
</comment>
<organism evidence="4 5">
    <name type="scientific">Muricoccus vinaceus</name>
    <dbReference type="NCBI Taxonomy" id="424704"/>
    <lineage>
        <taxon>Bacteria</taxon>
        <taxon>Pseudomonadati</taxon>
        <taxon>Pseudomonadota</taxon>
        <taxon>Alphaproteobacteria</taxon>
        <taxon>Acetobacterales</taxon>
        <taxon>Roseomonadaceae</taxon>
        <taxon>Muricoccus</taxon>
    </lineage>
</organism>
<evidence type="ECO:0000256" key="1">
    <source>
        <dbReference type="SAM" id="MobiDB-lite"/>
    </source>
</evidence>
<keyword evidence="4" id="KW-0418">Kinase</keyword>
<gene>
    <name evidence="4" type="ORF">ACFFIC_18290</name>
</gene>
<keyword evidence="2" id="KW-1133">Transmembrane helix</keyword>
<evidence type="ECO:0000259" key="3">
    <source>
        <dbReference type="Pfam" id="PF07730"/>
    </source>
</evidence>
<evidence type="ECO:0000256" key="2">
    <source>
        <dbReference type="SAM" id="Phobius"/>
    </source>
</evidence>
<dbReference type="Gene3D" id="1.20.5.1930">
    <property type="match status" value="1"/>
</dbReference>
<proteinExistence type="predicted"/>
<feature type="non-terminal residue" evidence="4">
    <location>
        <position position="1"/>
    </location>
</feature>
<dbReference type="Proteomes" id="UP001589789">
    <property type="component" value="Unassembled WGS sequence"/>
</dbReference>
<dbReference type="EMBL" id="JBHLVZ010000062">
    <property type="protein sequence ID" value="MFC0387480.1"/>
    <property type="molecule type" value="Genomic_DNA"/>
</dbReference>